<dbReference type="SUPFAM" id="SSF144292">
    <property type="entry name" value="occludin/ELL-like"/>
    <property type="match status" value="1"/>
</dbReference>
<dbReference type="GeneID" id="61186389"/>
<evidence type="ECO:0000313" key="3">
    <source>
        <dbReference type="Proteomes" id="UP000321332"/>
    </source>
</evidence>
<dbReference type="Proteomes" id="UP000321332">
    <property type="component" value="Chromosome"/>
</dbReference>
<dbReference type="OMA" id="NKPHLDR"/>
<proteinExistence type="predicted"/>
<evidence type="ECO:0000313" key="2">
    <source>
        <dbReference type="EMBL" id="QEA32895.1"/>
    </source>
</evidence>
<name>A0AAE6IIV1_LEUCA</name>
<dbReference type="AlphaFoldDB" id="A0AAE6IIV1"/>
<feature type="coiled-coil region" evidence="1">
    <location>
        <begin position="7"/>
        <end position="41"/>
    </location>
</feature>
<organism evidence="2 3">
    <name type="scientific">Leuconostoc carnosum</name>
    <dbReference type="NCBI Taxonomy" id="1252"/>
    <lineage>
        <taxon>Bacteria</taxon>
        <taxon>Bacillati</taxon>
        <taxon>Bacillota</taxon>
        <taxon>Bacilli</taxon>
        <taxon>Lactobacillales</taxon>
        <taxon>Lactobacillaceae</taxon>
        <taxon>Leuconostoc</taxon>
    </lineage>
</organism>
<sequence length="79" mass="9287">MKILDNIKNLSAQLKEISRLLNQLKAQQKNLVEQVDQIKTTSDEIQVEIEKMNFKNKPHLDRIKETTEHLNDQLSKFKA</sequence>
<protein>
    <submittedName>
        <fullName evidence="2">Uncharacterized protein</fullName>
    </submittedName>
</protein>
<keyword evidence="1" id="KW-0175">Coiled coil</keyword>
<reference evidence="2 3" key="1">
    <citation type="submission" date="2019-06" db="EMBL/GenBank/DDBJ databases">
        <title>Genome analyses of bacteria isolated from kimchi.</title>
        <authorList>
            <person name="Lee S."/>
            <person name="Ahn S."/>
            <person name="Roh S."/>
        </authorList>
    </citation>
    <scope>NUCLEOTIDE SEQUENCE [LARGE SCALE GENOMIC DNA]</scope>
    <source>
        <strain evidence="2 3">CBA3620</strain>
    </source>
</reference>
<dbReference type="EMBL" id="CP042374">
    <property type="protein sequence ID" value="QEA32895.1"/>
    <property type="molecule type" value="Genomic_DNA"/>
</dbReference>
<gene>
    <name evidence="2" type="ORF">FGL89_01455</name>
</gene>
<accession>A0AAE6IIV1</accession>
<dbReference type="RefSeq" id="WP_014974183.1">
    <property type="nucleotide sequence ID" value="NZ_CP042374.1"/>
</dbReference>
<evidence type="ECO:0000256" key="1">
    <source>
        <dbReference type="SAM" id="Coils"/>
    </source>
</evidence>